<dbReference type="GO" id="GO:0032506">
    <property type="term" value="P:cytokinetic process"/>
    <property type="evidence" value="ECO:0007669"/>
    <property type="project" value="TreeGrafter"/>
</dbReference>
<feature type="transmembrane region" description="Helical" evidence="2">
    <location>
        <begin position="36"/>
        <end position="54"/>
    </location>
</feature>
<dbReference type="InterPro" id="IPR007730">
    <property type="entry name" value="SPOR-like_dom"/>
</dbReference>
<dbReference type="PROSITE" id="PS51724">
    <property type="entry name" value="SPOR"/>
    <property type="match status" value="1"/>
</dbReference>
<feature type="region of interest" description="Disordered" evidence="1">
    <location>
        <begin position="1"/>
        <end position="26"/>
    </location>
</feature>
<feature type="compositionally biased region" description="Low complexity" evidence="1">
    <location>
        <begin position="78"/>
        <end position="94"/>
    </location>
</feature>
<dbReference type="EMBL" id="VJON01000019">
    <property type="protein sequence ID" value="TSE34435.1"/>
    <property type="molecule type" value="Genomic_DNA"/>
</dbReference>
<organism evidence="4 5">
    <name type="scientific">Tepidimonas charontis</name>
    <dbReference type="NCBI Taxonomy" id="2267262"/>
    <lineage>
        <taxon>Bacteria</taxon>
        <taxon>Pseudomonadati</taxon>
        <taxon>Pseudomonadota</taxon>
        <taxon>Betaproteobacteria</taxon>
        <taxon>Burkholderiales</taxon>
        <taxon>Tepidimonas</taxon>
    </lineage>
</organism>
<protein>
    <submittedName>
        <fullName evidence="4">Cell division protein FtsN</fullName>
    </submittedName>
</protein>
<keyword evidence="4" id="KW-0132">Cell division</keyword>
<comment type="caution">
    <text evidence="4">The sequence shown here is derived from an EMBL/GenBank/DDBJ whole genome shotgun (WGS) entry which is preliminary data.</text>
</comment>
<evidence type="ECO:0000256" key="1">
    <source>
        <dbReference type="SAM" id="MobiDB-lite"/>
    </source>
</evidence>
<reference evidence="4 5" key="1">
    <citation type="submission" date="2019-07" db="EMBL/GenBank/DDBJ databases">
        <title>Tepidimonas charontis SPSP-6 draft genome.</title>
        <authorList>
            <person name="Da Costa M.S."/>
            <person name="Froufe H.J.C."/>
            <person name="Egas C."/>
            <person name="Albuquerque L."/>
        </authorList>
    </citation>
    <scope>NUCLEOTIDE SEQUENCE [LARGE SCALE GENOMIC DNA]</scope>
    <source>
        <strain evidence="4 5">SPSP-6</strain>
    </source>
</reference>
<keyword evidence="5" id="KW-1185">Reference proteome</keyword>
<feature type="domain" description="SPOR" evidence="3">
    <location>
        <begin position="175"/>
        <end position="253"/>
    </location>
</feature>
<evidence type="ECO:0000313" key="5">
    <source>
        <dbReference type="Proteomes" id="UP000318294"/>
    </source>
</evidence>
<dbReference type="InterPro" id="IPR052521">
    <property type="entry name" value="Cell_div_SPOR-domain"/>
</dbReference>
<evidence type="ECO:0000313" key="4">
    <source>
        <dbReference type="EMBL" id="TSE34435.1"/>
    </source>
</evidence>
<dbReference type="Proteomes" id="UP000318294">
    <property type="component" value="Unassembled WGS sequence"/>
</dbReference>
<sequence length="253" mass="25139">MFALRSGSGSSSPSAGASREAPPSVETLRRQARRRLIGAAVLVLAAVFILPAVLEHEPRPLPEDVIIDIPARDAVPALASPTAAPDAATRTTDAGNVDGTTAAQGPSADARGAAPSSGAPAGTVREQLSSAVAPAAAAQPAAGAAAQGAGAVGGAASGAPAASGPTPAAAERATDAAKVRVVVQVGAFAEAARAQEVRQRLERAGLKTYTHVAETPQGKRIRVRVGPFDSRAEAERVAEKVKALGLPAAILTL</sequence>
<accession>A0A554XF33</accession>
<dbReference type="Gene3D" id="3.30.70.1070">
    <property type="entry name" value="Sporulation related repeat"/>
    <property type="match status" value="1"/>
</dbReference>
<dbReference type="InterPro" id="IPR036680">
    <property type="entry name" value="SPOR-like_sf"/>
</dbReference>
<keyword evidence="2" id="KW-0472">Membrane</keyword>
<dbReference type="RefSeq" id="WP_144328357.1">
    <property type="nucleotide sequence ID" value="NZ_VJON01000019.1"/>
</dbReference>
<dbReference type="PANTHER" id="PTHR38687:SF1">
    <property type="entry name" value="CELL DIVISION PROTEIN DEDD"/>
    <property type="match status" value="1"/>
</dbReference>
<dbReference type="GO" id="GO:0032153">
    <property type="term" value="C:cell division site"/>
    <property type="evidence" value="ECO:0007669"/>
    <property type="project" value="TreeGrafter"/>
</dbReference>
<gene>
    <name evidence="4" type="primary">ftsN_2</name>
    <name evidence="4" type="ORF">Tchar_01416</name>
</gene>
<dbReference type="AlphaFoldDB" id="A0A554XF33"/>
<dbReference type="Pfam" id="PF05036">
    <property type="entry name" value="SPOR"/>
    <property type="match status" value="1"/>
</dbReference>
<keyword evidence="2" id="KW-0812">Transmembrane</keyword>
<name>A0A554XF33_9BURK</name>
<feature type="compositionally biased region" description="Low complexity" evidence="1">
    <location>
        <begin position="1"/>
        <end position="24"/>
    </location>
</feature>
<dbReference type="PANTHER" id="PTHR38687">
    <property type="entry name" value="CELL DIVISION PROTEIN DEDD-RELATED"/>
    <property type="match status" value="1"/>
</dbReference>
<dbReference type="GO" id="GO:0030428">
    <property type="term" value="C:cell septum"/>
    <property type="evidence" value="ECO:0007669"/>
    <property type="project" value="TreeGrafter"/>
</dbReference>
<dbReference type="SUPFAM" id="SSF110997">
    <property type="entry name" value="Sporulation related repeat"/>
    <property type="match status" value="1"/>
</dbReference>
<keyword evidence="2" id="KW-1133">Transmembrane helix</keyword>
<proteinExistence type="predicted"/>
<feature type="compositionally biased region" description="Low complexity" evidence="1">
    <location>
        <begin position="105"/>
        <end position="122"/>
    </location>
</feature>
<dbReference type="GO" id="GO:0042834">
    <property type="term" value="F:peptidoglycan binding"/>
    <property type="evidence" value="ECO:0007669"/>
    <property type="project" value="InterPro"/>
</dbReference>
<evidence type="ECO:0000259" key="3">
    <source>
        <dbReference type="PROSITE" id="PS51724"/>
    </source>
</evidence>
<feature type="region of interest" description="Disordered" evidence="1">
    <location>
        <begin position="78"/>
        <end position="126"/>
    </location>
</feature>
<keyword evidence="4" id="KW-0131">Cell cycle</keyword>
<evidence type="ECO:0000256" key="2">
    <source>
        <dbReference type="SAM" id="Phobius"/>
    </source>
</evidence>